<dbReference type="OrthoDB" id="9786919at2"/>
<dbReference type="AlphaFoldDB" id="A0A0B2ABY3"/>
<feature type="transmembrane region" description="Helical" evidence="11">
    <location>
        <begin position="12"/>
        <end position="36"/>
    </location>
</feature>
<protein>
    <recommendedName>
        <fullName evidence="3">histidine kinase</fullName>
        <ecNumber evidence="3">2.7.13.3</ecNumber>
    </recommendedName>
</protein>
<dbReference type="InterPro" id="IPR003660">
    <property type="entry name" value="HAMP_dom"/>
</dbReference>
<dbReference type="CDD" id="cd00082">
    <property type="entry name" value="HisKA"/>
    <property type="match status" value="1"/>
</dbReference>
<keyword evidence="5" id="KW-0808">Transferase</keyword>
<keyword evidence="8 11" id="KW-1133">Transmembrane helix</keyword>
<keyword evidence="15" id="KW-1185">Reference proteome</keyword>
<dbReference type="InterPro" id="IPR036890">
    <property type="entry name" value="HATPase_C_sf"/>
</dbReference>
<dbReference type="SMART" id="SM00387">
    <property type="entry name" value="HATPase_c"/>
    <property type="match status" value="1"/>
</dbReference>
<evidence type="ECO:0000313" key="14">
    <source>
        <dbReference type="EMBL" id="KHK99141.1"/>
    </source>
</evidence>
<evidence type="ECO:0000256" key="5">
    <source>
        <dbReference type="ARBA" id="ARBA00022679"/>
    </source>
</evidence>
<accession>A0A0B2ABY3</accession>
<keyword evidence="4" id="KW-0597">Phosphoprotein</keyword>
<keyword evidence="10 11" id="KW-0472">Membrane</keyword>
<keyword evidence="9" id="KW-0902">Two-component regulatory system</keyword>
<dbReference type="Gene3D" id="6.10.340.10">
    <property type="match status" value="1"/>
</dbReference>
<keyword evidence="6 11" id="KW-0812">Transmembrane</keyword>
<feature type="domain" description="HAMP" evidence="13">
    <location>
        <begin position="85"/>
        <end position="138"/>
    </location>
</feature>
<dbReference type="STRING" id="1348253.LK09_03780"/>
<dbReference type="SMART" id="SM00304">
    <property type="entry name" value="HAMP"/>
    <property type="match status" value="1"/>
</dbReference>
<dbReference type="Proteomes" id="UP000031030">
    <property type="component" value="Unassembled WGS sequence"/>
</dbReference>
<dbReference type="SUPFAM" id="SSF47384">
    <property type="entry name" value="Homodimeric domain of signal transducing histidine kinase"/>
    <property type="match status" value="1"/>
</dbReference>
<gene>
    <name evidence="14" type="ORF">LK09_03780</name>
</gene>
<evidence type="ECO:0000256" key="3">
    <source>
        <dbReference type="ARBA" id="ARBA00012438"/>
    </source>
</evidence>
<dbReference type="PRINTS" id="PR00344">
    <property type="entry name" value="BCTRLSENSOR"/>
</dbReference>
<evidence type="ECO:0000256" key="2">
    <source>
        <dbReference type="ARBA" id="ARBA00004236"/>
    </source>
</evidence>
<dbReference type="PANTHER" id="PTHR45436">
    <property type="entry name" value="SENSOR HISTIDINE KINASE YKOH"/>
    <property type="match status" value="1"/>
</dbReference>
<proteinExistence type="predicted"/>
<name>A0A0B2ABY3_9MICO</name>
<dbReference type="Gene3D" id="1.10.287.130">
    <property type="match status" value="1"/>
</dbReference>
<dbReference type="InterPro" id="IPR050428">
    <property type="entry name" value="TCS_sensor_his_kinase"/>
</dbReference>
<evidence type="ECO:0000256" key="8">
    <source>
        <dbReference type="ARBA" id="ARBA00022989"/>
    </source>
</evidence>
<dbReference type="SUPFAM" id="SSF158472">
    <property type="entry name" value="HAMP domain-like"/>
    <property type="match status" value="1"/>
</dbReference>
<sequence>MPRPKGVSVRLRLTLSYAGFVLVAGFLLLSLVWLFLLRYVPDGAIEAAQFVPNRSDLLRAFAPRAEWAMVFLVAFGLAGGWFLAGRILAPLARISDAAELAGNGSLSHRIRMDGDDDEFRRLADVFDTMLARLEAHVDEQERFAANASHELRTPLAITQTMLEVARKDPDRDVDLLLERLQAVNTRAIELADALLLLHRTSRAPAADDPVDLSLVAEEAAENLLPLAERRGVSLEVGGVAAPCRGSEALLLQLTTNLVHNAVVHNLPVGGTVTVTTATEPGAVLLRVENTGPELDAADIPVLLEPFQRGRGRARTPGADHAGTGLGLAIAQNIVTAHRGELRFVPQAGGAVVTVRLPA</sequence>
<dbReference type="Pfam" id="PF00512">
    <property type="entry name" value="HisKA"/>
    <property type="match status" value="1"/>
</dbReference>
<dbReference type="Pfam" id="PF02518">
    <property type="entry name" value="HATPase_c"/>
    <property type="match status" value="1"/>
</dbReference>
<comment type="catalytic activity">
    <reaction evidence="1">
        <text>ATP + protein L-histidine = ADP + protein N-phospho-L-histidine.</text>
        <dbReference type="EC" id="2.7.13.3"/>
    </reaction>
</comment>
<evidence type="ECO:0000259" key="12">
    <source>
        <dbReference type="PROSITE" id="PS50109"/>
    </source>
</evidence>
<evidence type="ECO:0000256" key="9">
    <source>
        <dbReference type="ARBA" id="ARBA00023012"/>
    </source>
</evidence>
<evidence type="ECO:0000256" key="11">
    <source>
        <dbReference type="SAM" id="Phobius"/>
    </source>
</evidence>
<dbReference type="Pfam" id="PF00672">
    <property type="entry name" value="HAMP"/>
    <property type="match status" value="1"/>
</dbReference>
<dbReference type="InterPro" id="IPR003594">
    <property type="entry name" value="HATPase_dom"/>
</dbReference>
<dbReference type="SUPFAM" id="SSF55874">
    <property type="entry name" value="ATPase domain of HSP90 chaperone/DNA topoisomerase II/histidine kinase"/>
    <property type="match status" value="1"/>
</dbReference>
<reference evidence="14 15" key="1">
    <citation type="submission" date="2014-11" db="EMBL/GenBank/DDBJ databases">
        <title>Genome sequence of Microbacterium mangrovi MUSC 115(T).</title>
        <authorList>
            <person name="Lee L.-H."/>
        </authorList>
    </citation>
    <scope>NUCLEOTIDE SEQUENCE [LARGE SCALE GENOMIC DNA]</scope>
    <source>
        <strain evidence="14 15">MUSC 115</strain>
    </source>
</reference>
<evidence type="ECO:0000259" key="13">
    <source>
        <dbReference type="PROSITE" id="PS50885"/>
    </source>
</evidence>
<feature type="domain" description="Histidine kinase" evidence="12">
    <location>
        <begin position="146"/>
        <end position="358"/>
    </location>
</feature>
<dbReference type="GO" id="GO:0000155">
    <property type="term" value="F:phosphorelay sensor kinase activity"/>
    <property type="evidence" value="ECO:0007669"/>
    <property type="project" value="InterPro"/>
</dbReference>
<evidence type="ECO:0000256" key="7">
    <source>
        <dbReference type="ARBA" id="ARBA00022777"/>
    </source>
</evidence>
<keyword evidence="7 14" id="KW-0418">Kinase</keyword>
<dbReference type="InterPro" id="IPR003661">
    <property type="entry name" value="HisK_dim/P_dom"/>
</dbReference>
<dbReference type="GO" id="GO:0005886">
    <property type="term" value="C:plasma membrane"/>
    <property type="evidence" value="ECO:0007669"/>
    <property type="project" value="UniProtKB-SubCell"/>
</dbReference>
<evidence type="ECO:0000256" key="6">
    <source>
        <dbReference type="ARBA" id="ARBA00022692"/>
    </source>
</evidence>
<organism evidence="14 15">
    <name type="scientific">Microbacterium mangrovi</name>
    <dbReference type="NCBI Taxonomy" id="1348253"/>
    <lineage>
        <taxon>Bacteria</taxon>
        <taxon>Bacillati</taxon>
        <taxon>Actinomycetota</taxon>
        <taxon>Actinomycetes</taxon>
        <taxon>Micrococcales</taxon>
        <taxon>Microbacteriaceae</taxon>
        <taxon>Microbacterium</taxon>
    </lineage>
</organism>
<dbReference type="PROSITE" id="PS50109">
    <property type="entry name" value="HIS_KIN"/>
    <property type="match status" value="1"/>
</dbReference>
<dbReference type="PROSITE" id="PS50885">
    <property type="entry name" value="HAMP"/>
    <property type="match status" value="1"/>
</dbReference>
<dbReference type="InterPro" id="IPR005467">
    <property type="entry name" value="His_kinase_dom"/>
</dbReference>
<evidence type="ECO:0000256" key="10">
    <source>
        <dbReference type="ARBA" id="ARBA00023136"/>
    </source>
</evidence>
<dbReference type="SMART" id="SM00388">
    <property type="entry name" value="HisKA"/>
    <property type="match status" value="1"/>
</dbReference>
<comment type="caution">
    <text evidence="14">The sequence shown here is derived from an EMBL/GenBank/DDBJ whole genome shotgun (WGS) entry which is preliminary data.</text>
</comment>
<dbReference type="EC" id="2.7.13.3" evidence="3"/>
<evidence type="ECO:0000256" key="1">
    <source>
        <dbReference type="ARBA" id="ARBA00000085"/>
    </source>
</evidence>
<dbReference type="Gene3D" id="3.30.565.10">
    <property type="entry name" value="Histidine kinase-like ATPase, C-terminal domain"/>
    <property type="match status" value="1"/>
</dbReference>
<evidence type="ECO:0000313" key="15">
    <source>
        <dbReference type="Proteomes" id="UP000031030"/>
    </source>
</evidence>
<dbReference type="InterPro" id="IPR036097">
    <property type="entry name" value="HisK_dim/P_sf"/>
</dbReference>
<dbReference type="EMBL" id="JTDK01000005">
    <property type="protein sequence ID" value="KHK99141.1"/>
    <property type="molecule type" value="Genomic_DNA"/>
</dbReference>
<comment type="subcellular location">
    <subcellularLocation>
        <location evidence="2">Cell membrane</location>
    </subcellularLocation>
</comment>
<dbReference type="PANTHER" id="PTHR45436:SF5">
    <property type="entry name" value="SENSOR HISTIDINE KINASE TRCS"/>
    <property type="match status" value="1"/>
</dbReference>
<dbReference type="InterPro" id="IPR004358">
    <property type="entry name" value="Sig_transdc_His_kin-like_C"/>
</dbReference>
<dbReference type="CDD" id="cd06225">
    <property type="entry name" value="HAMP"/>
    <property type="match status" value="1"/>
</dbReference>
<feature type="transmembrane region" description="Helical" evidence="11">
    <location>
        <begin position="67"/>
        <end position="84"/>
    </location>
</feature>
<evidence type="ECO:0000256" key="4">
    <source>
        <dbReference type="ARBA" id="ARBA00022553"/>
    </source>
</evidence>